<accession>A0A5P1EGY0</accession>
<dbReference type="AlphaFoldDB" id="A0A5P1EGY0"/>
<proteinExistence type="predicted"/>
<evidence type="ECO:0000313" key="2">
    <source>
        <dbReference type="Proteomes" id="UP000243459"/>
    </source>
</evidence>
<organism evidence="1 2">
    <name type="scientific">Asparagus officinalis</name>
    <name type="common">Garden asparagus</name>
    <dbReference type="NCBI Taxonomy" id="4686"/>
    <lineage>
        <taxon>Eukaryota</taxon>
        <taxon>Viridiplantae</taxon>
        <taxon>Streptophyta</taxon>
        <taxon>Embryophyta</taxon>
        <taxon>Tracheophyta</taxon>
        <taxon>Spermatophyta</taxon>
        <taxon>Magnoliopsida</taxon>
        <taxon>Liliopsida</taxon>
        <taxon>Asparagales</taxon>
        <taxon>Asparagaceae</taxon>
        <taxon>Asparagoideae</taxon>
        <taxon>Asparagus</taxon>
    </lineage>
</organism>
<dbReference type="Gramene" id="ONK65156">
    <property type="protein sequence ID" value="ONK65156"/>
    <property type="gene ID" value="A4U43_C07F34270"/>
</dbReference>
<gene>
    <name evidence="1" type="ORF">A4U43_C07F34270</name>
</gene>
<sequence length="86" mass="9034">MEASWSEQSTVEDELELFELCWPRSGGTTSGLDVACELHGEAFCGGSGAVLGGEHRAQLGGGKGFKWIKLFSISILVGSESLNGSK</sequence>
<dbReference type="EMBL" id="CM007387">
    <property type="protein sequence ID" value="ONK65156.1"/>
    <property type="molecule type" value="Genomic_DNA"/>
</dbReference>
<reference evidence="2" key="1">
    <citation type="journal article" date="2017" name="Nat. Commun.">
        <title>The asparagus genome sheds light on the origin and evolution of a young Y chromosome.</title>
        <authorList>
            <person name="Harkess A."/>
            <person name="Zhou J."/>
            <person name="Xu C."/>
            <person name="Bowers J.E."/>
            <person name="Van der Hulst R."/>
            <person name="Ayyampalayam S."/>
            <person name="Mercati F."/>
            <person name="Riccardi P."/>
            <person name="McKain M.R."/>
            <person name="Kakrana A."/>
            <person name="Tang H."/>
            <person name="Ray J."/>
            <person name="Groenendijk J."/>
            <person name="Arikit S."/>
            <person name="Mathioni S.M."/>
            <person name="Nakano M."/>
            <person name="Shan H."/>
            <person name="Telgmann-Rauber A."/>
            <person name="Kanno A."/>
            <person name="Yue Z."/>
            <person name="Chen H."/>
            <person name="Li W."/>
            <person name="Chen Y."/>
            <person name="Xu X."/>
            <person name="Zhang Y."/>
            <person name="Luo S."/>
            <person name="Chen H."/>
            <person name="Gao J."/>
            <person name="Mao Z."/>
            <person name="Pires J.C."/>
            <person name="Luo M."/>
            <person name="Kudrna D."/>
            <person name="Wing R.A."/>
            <person name="Meyers B.C."/>
            <person name="Yi K."/>
            <person name="Kong H."/>
            <person name="Lavrijsen P."/>
            <person name="Sunseri F."/>
            <person name="Falavigna A."/>
            <person name="Ye Y."/>
            <person name="Leebens-Mack J.H."/>
            <person name="Chen G."/>
        </authorList>
    </citation>
    <scope>NUCLEOTIDE SEQUENCE [LARGE SCALE GENOMIC DNA]</scope>
    <source>
        <strain evidence="2">cv. DH0086</strain>
    </source>
</reference>
<protein>
    <submittedName>
        <fullName evidence="1">Uncharacterized protein</fullName>
    </submittedName>
</protein>
<name>A0A5P1EGY0_ASPOF</name>
<evidence type="ECO:0000313" key="1">
    <source>
        <dbReference type="EMBL" id="ONK65156.1"/>
    </source>
</evidence>
<dbReference type="Proteomes" id="UP000243459">
    <property type="component" value="Chromosome 7"/>
</dbReference>
<keyword evidence="2" id="KW-1185">Reference proteome</keyword>